<feature type="binding site" evidence="13">
    <location>
        <position position="52"/>
    </location>
    <ligand>
        <name>Zn(2+)</name>
        <dbReference type="ChEBI" id="CHEBI:29105"/>
    </ligand>
</feature>
<evidence type="ECO:0000259" key="14">
    <source>
        <dbReference type="PROSITE" id="PS50157"/>
    </source>
</evidence>
<dbReference type="GO" id="GO:0008270">
    <property type="term" value="F:zinc ion binding"/>
    <property type="evidence" value="ECO:0007669"/>
    <property type="project" value="UniProtKB-UniRule"/>
</dbReference>
<keyword evidence="10" id="KW-0238">DNA-binding</keyword>
<evidence type="ECO:0000256" key="5">
    <source>
        <dbReference type="ARBA" id="ARBA00022492"/>
    </source>
</evidence>
<feature type="binding site" evidence="13">
    <location>
        <position position="8"/>
    </location>
    <ligand>
        <name>Zn(2+)</name>
        <dbReference type="ChEBI" id="CHEBI:29105"/>
    </ligand>
</feature>
<dbReference type="Pfam" id="PF07776">
    <property type="entry name" value="zf-AD"/>
    <property type="match status" value="1"/>
</dbReference>
<feature type="domain" description="C2H2-type" evidence="14">
    <location>
        <begin position="304"/>
        <end position="331"/>
    </location>
</feature>
<evidence type="ECO:0000256" key="8">
    <source>
        <dbReference type="ARBA" id="ARBA00022771"/>
    </source>
</evidence>
<evidence type="ECO:0000256" key="10">
    <source>
        <dbReference type="ARBA" id="ARBA00023125"/>
    </source>
</evidence>
<comment type="similarity">
    <text evidence="3">Belongs to the hunchback C2H2-type zinc-finger protein family.</text>
</comment>
<dbReference type="GO" id="GO:0000981">
    <property type="term" value="F:DNA-binding transcription factor activity, RNA polymerase II-specific"/>
    <property type="evidence" value="ECO:0007669"/>
    <property type="project" value="TreeGrafter"/>
</dbReference>
<keyword evidence="5" id="KW-0302">Gap protein</keyword>
<name>A0A034VMP7_BACDO</name>
<dbReference type="FunFam" id="3.30.160.60:FF:000123">
    <property type="entry name" value="transcriptional repressor CTCF isoform X1"/>
    <property type="match status" value="1"/>
</dbReference>
<feature type="domain" description="C2H2-type" evidence="14">
    <location>
        <begin position="389"/>
        <end position="416"/>
    </location>
</feature>
<evidence type="ECO:0000259" key="15">
    <source>
        <dbReference type="PROSITE" id="PS51915"/>
    </source>
</evidence>
<keyword evidence="5" id="KW-0217">Developmental protein</keyword>
<dbReference type="FunFam" id="3.30.160.60:FF:000264">
    <property type="entry name" value="Zinc finger protein 236"/>
    <property type="match status" value="1"/>
</dbReference>
<sequence>MNFQTSCCRICLKSELLMSIYLYSPTFPLRPIEIVEKLNIFKYDETLPTLLCQSCLYRLLDAYNLQQLAEASERRLREYIGNGTASGSLGICGISSNTINQDSSCFSSTAPIGDTCKDVGGTSAIYSNICDMFERSNMQSNNEVINDKVCAVAGEDMLNDIEIDVSSLTRSEANEDTLNEVFAIKHTQFCLNRENNLKTDVTRDLANSPPTKVNIDVPLNEKRLECSKHSKNSNLVEITKLQSREKTFHCKQCPRQFKQSSNLLIHQRTHTGEKRFQCEICANFFTTSSNLKAHKATHLEQREYLCGQCNRDFKTLRELRRHEPVHKTIKDNVCGKCQKAFTKRSYLMEHIAAMHRDMRRHKCADCGKSFGRRSNLVSHIRIHSGEKPFQCKFCEWKFNQSSTLARHMKKHSSKSEKLNFNFKTTELKKSTLVDILRTPEAIAPDAVDMDNIDINAQSNFNVLNNLSSLSDIHCMSNDGLNTELESTAITEVGDEKEALQNNGGYDFTKNDILDFSTNHVVC</sequence>
<evidence type="ECO:0000256" key="11">
    <source>
        <dbReference type="ARBA" id="ARBA00023242"/>
    </source>
</evidence>
<dbReference type="KEGG" id="bdr:105231205"/>
<keyword evidence="7" id="KW-0677">Repeat</keyword>
<dbReference type="PROSITE" id="PS51915">
    <property type="entry name" value="ZAD"/>
    <property type="match status" value="1"/>
</dbReference>
<evidence type="ECO:0000256" key="4">
    <source>
        <dbReference type="ARBA" id="ARBA00013638"/>
    </source>
</evidence>
<dbReference type="Pfam" id="PF00096">
    <property type="entry name" value="zf-C2H2"/>
    <property type="match status" value="5"/>
</dbReference>
<evidence type="ECO:0000256" key="2">
    <source>
        <dbReference type="ARBA" id="ARBA00004123"/>
    </source>
</evidence>
<dbReference type="SUPFAM" id="SSF57716">
    <property type="entry name" value="Glucocorticoid receptor-like (DNA-binding domain)"/>
    <property type="match status" value="1"/>
</dbReference>
<dbReference type="PANTHER" id="PTHR23226">
    <property type="entry name" value="ZINC FINGER AND SCAN DOMAIN-CONTAINING"/>
    <property type="match status" value="1"/>
</dbReference>
<feature type="domain" description="C2H2-type" evidence="14">
    <location>
        <begin position="276"/>
        <end position="303"/>
    </location>
</feature>
<feature type="binding site" evidence="13">
    <location>
        <position position="11"/>
    </location>
    <ligand>
        <name>Zn(2+)</name>
        <dbReference type="ChEBI" id="CHEBI:29105"/>
    </ligand>
</feature>
<dbReference type="EMBL" id="GAKP01015243">
    <property type="protein sequence ID" value="JAC43709.1"/>
    <property type="molecule type" value="Transcribed_RNA"/>
</dbReference>
<evidence type="ECO:0000313" key="16">
    <source>
        <dbReference type="EMBL" id="JAC43709.1"/>
    </source>
</evidence>
<dbReference type="InterPro" id="IPR012934">
    <property type="entry name" value="Znf_AD"/>
</dbReference>
<keyword evidence="6 13" id="KW-0479">Metal-binding</keyword>
<dbReference type="SUPFAM" id="SSF57667">
    <property type="entry name" value="beta-beta-alpha zinc fingers"/>
    <property type="match status" value="3"/>
</dbReference>
<dbReference type="AlphaFoldDB" id="A0A034VMP7"/>
<gene>
    <name evidence="16" type="primary">ZSC30</name>
</gene>
<protein>
    <recommendedName>
        <fullName evidence="4">Protein hunchback</fullName>
    </recommendedName>
</protein>
<dbReference type="GO" id="GO:0000978">
    <property type="term" value="F:RNA polymerase II cis-regulatory region sequence-specific DNA binding"/>
    <property type="evidence" value="ECO:0007669"/>
    <property type="project" value="TreeGrafter"/>
</dbReference>
<evidence type="ECO:0000256" key="13">
    <source>
        <dbReference type="PROSITE-ProRule" id="PRU01263"/>
    </source>
</evidence>
<comment type="subcellular location">
    <subcellularLocation>
        <location evidence="2">Nucleus</location>
    </subcellularLocation>
</comment>
<feature type="domain" description="C2H2-type" evidence="14">
    <location>
        <begin position="248"/>
        <end position="275"/>
    </location>
</feature>
<comment type="function">
    <text evidence="1">Gap class segmentation protein that controls development of head structures.</text>
</comment>
<feature type="domain" description="C2H2-type" evidence="14">
    <location>
        <begin position="332"/>
        <end position="360"/>
    </location>
</feature>
<organism evidence="16">
    <name type="scientific">Bactrocera dorsalis</name>
    <name type="common">Oriental fruit fly</name>
    <name type="synonym">Dacus dorsalis</name>
    <dbReference type="NCBI Taxonomy" id="27457"/>
    <lineage>
        <taxon>Eukaryota</taxon>
        <taxon>Metazoa</taxon>
        <taxon>Ecdysozoa</taxon>
        <taxon>Arthropoda</taxon>
        <taxon>Hexapoda</taxon>
        <taxon>Insecta</taxon>
        <taxon>Pterygota</taxon>
        <taxon>Neoptera</taxon>
        <taxon>Endopterygota</taxon>
        <taxon>Diptera</taxon>
        <taxon>Brachycera</taxon>
        <taxon>Muscomorpha</taxon>
        <taxon>Tephritoidea</taxon>
        <taxon>Tephritidae</taxon>
        <taxon>Bactrocera</taxon>
        <taxon>Bactrocera</taxon>
    </lineage>
</organism>
<dbReference type="FunFam" id="3.30.160.60:FF:000478">
    <property type="entry name" value="Zinc finger protein 133"/>
    <property type="match status" value="2"/>
</dbReference>
<dbReference type="SMART" id="SM00868">
    <property type="entry name" value="zf-AD"/>
    <property type="match status" value="1"/>
</dbReference>
<dbReference type="OrthoDB" id="6077919at2759"/>
<evidence type="ECO:0000256" key="3">
    <source>
        <dbReference type="ARBA" id="ARBA00007746"/>
    </source>
</evidence>
<evidence type="ECO:0000256" key="9">
    <source>
        <dbReference type="ARBA" id="ARBA00022833"/>
    </source>
</evidence>
<dbReference type="GO" id="GO:0035282">
    <property type="term" value="P:segmentation"/>
    <property type="evidence" value="ECO:0007669"/>
    <property type="project" value="UniProtKB-KW"/>
</dbReference>
<dbReference type="RefSeq" id="XP_019847631.2">
    <property type="nucleotide sequence ID" value="XM_019992072.3"/>
</dbReference>
<dbReference type="PANTHER" id="PTHR23226:SF416">
    <property type="entry name" value="FI01424P"/>
    <property type="match status" value="1"/>
</dbReference>
<evidence type="ECO:0000256" key="6">
    <source>
        <dbReference type="ARBA" id="ARBA00022723"/>
    </source>
</evidence>
<dbReference type="PROSITE" id="PS50157">
    <property type="entry name" value="ZINC_FINGER_C2H2_2"/>
    <property type="match status" value="6"/>
</dbReference>
<evidence type="ECO:0000256" key="7">
    <source>
        <dbReference type="ARBA" id="ARBA00022737"/>
    </source>
</evidence>
<keyword evidence="8 12" id="KW-0863">Zinc-finger</keyword>
<evidence type="ECO:0000256" key="1">
    <source>
        <dbReference type="ARBA" id="ARBA00003983"/>
    </source>
</evidence>
<keyword evidence="9 13" id="KW-0862">Zinc</keyword>
<evidence type="ECO:0000256" key="12">
    <source>
        <dbReference type="PROSITE-ProRule" id="PRU00042"/>
    </source>
</evidence>
<feature type="domain" description="C2H2-type" evidence="14">
    <location>
        <begin position="361"/>
        <end position="388"/>
    </location>
</feature>
<proteinExistence type="inferred from homology"/>
<dbReference type="PROSITE" id="PS00028">
    <property type="entry name" value="ZINC_FINGER_C2H2_1"/>
    <property type="match status" value="6"/>
</dbReference>
<dbReference type="Gene3D" id="3.30.160.60">
    <property type="entry name" value="Classic Zinc Finger"/>
    <property type="match status" value="5"/>
</dbReference>
<keyword evidence="11" id="KW-0539">Nucleus</keyword>
<feature type="binding site" evidence="13">
    <location>
        <position position="55"/>
    </location>
    <ligand>
        <name>Zn(2+)</name>
        <dbReference type="ChEBI" id="CHEBI:29105"/>
    </ligand>
</feature>
<dbReference type="GO" id="GO:0005634">
    <property type="term" value="C:nucleus"/>
    <property type="evidence" value="ECO:0007669"/>
    <property type="project" value="UniProtKB-SubCell"/>
</dbReference>
<reference evidence="16" key="1">
    <citation type="journal article" date="2014" name="BMC Genomics">
        <title>Characterizing the developmental transcriptome of the oriental fruit fly, Bactrocera dorsalis (Diptera: Tephritidae) through comparative genomic analysis with Drosophila melanogaster utilizing modENCODE datasets.</title>
        <authorList>
            <person name="Geib S.M."/>
            <person name="Calla B."/>
            <person name="Hall B."/>
            <person name="Hou S."/>
            <person name="Manoukis N.C."/>
        </authorList>
    </citation>
    <scope>NUCLEOTIDE SEQUENCE</scope>
    <source>
        <strain evidence="16">Punador</strain>
    </source>
</reference>
<accession>A0A034VMP7</accession>
<dbReference type="SMART" id="SM00355">
    <property type="entry name" value="ZnF_C2H2"/>
    <property type="match status" value="6"/>
</dbReference>
<dbReference type="InterPro" id="IPR036236">
    <property type="entry name" value="Znf_C2H2_sf"/>
</dbReference>
<feature type="domain" description="ZAD" evidence="15">
    <location>
        <begin position="6"/>
        <end position="79"/>
    </location>
</feature>
<dbReference type="InterPro" id="IPR013087">
    <property type="entry name" value="Znf_C2H2_type"/>
</dbReference>